<dbReference type="RefSeq" id="WP_004874364.1">
    <property type="nucleotide sequence ID" value="NZ_AALD02000008.1"/>
</dbReference>
<reference evidence="4" key="1">
    <citation type="submission" date="2008-12" db="EMBL/GenBank/DDBJ databases">
        <title>Annotation of the Yersinia mollaretii ATCC 43969 genome.</title>
        <authorList>
            <person name="Read T.D."/>
            <person name="Akmal A."/>
            <person name="Bishop-Lilly K."/>
            <person name="Chen P.E."/>
            <person name="Cook C."/>
            <person name="Kiley M.P."/>
            <person name="Lentz S."/>
            <person name="Mateczun A."/>
            <person name="Nagarajan N."/>
            <person name="Nolan N."/>
            <person name="Osborne B.I."/>
            <person name="Pop M."/>
            <person name="Sozhamannan S."/>
            <person name="Stewart A.C."/>
            <person name="Sulakvelidze A."/>
            <person name="Thomason B."/>
            <person name="Willner K."/>
            <person name="Zwick M.E."/>
        </authorList>
    </citation>
    <scope>NUCLEOTIDE SEQUENCE [LARGE SCALE GENOMIC DNA]</scope>
    <source>
        <strain evidence="4">ATCC 43969</strain>
    </source>
</reference>
<organism evidence="4 5">
    <name type="scientific">Yersinia mollaretii (strain ATCC 43969 / DSM 18520 / CIP 103324 / CNY 7263 / WAIP 204)</name>
    <dbReference type="NCBI Taxonomy" id="349967"/>
    <lineage>
        <taxon>Bacteria</taxon>
        <taxon>Pseudomonadati</taxon>
        <taxon>Pseudomonadota</taxon>
        <taxon>Gammaproteobacteria</taxon>
        <taxon>Enterobacterales</taxon>
        <taxon>Yersiniaceae</taxon>
        <taxon>Yersinia</taxon>
    </lineage>
</organism>
<evidence type="ECO:0000256" key="1">
    <source>
        <dbReference type="ARBA" id="ARBA00023186"/>
    </source>
</evidence>
<keyword evidence="5" id="KW-1185">Reference proteome</keyword>
<gene>
    <name evidence="4" type="ORF">ymoll0001_20650</name>
</gene>
<dbReference type="GeneID" id="57919255"/>
<sequence length="396" mass="46392">MKKIIKRLEIIKSAIELEDDDIVRQQLPYLKSEAEDAALVFIVMAIEQGKFSDALKAISAWLNNKHGVTQWQDLELAACKLELKALEEQLRELIDKRNERIQLLDDFNDLYHVRLGPITKQILNLRKQLAESTLRKAEAEARRKERDYRNCQQYIAQAIDELAALKQRWLSLSPISSETIAIRQQIQQQTELVTSLLAEIQELENSFYSRNTESTRKAREEAKEKYESYQEQQYDAEQRHDSDRKLSSDQRLELKRLWRQASRLCHPDLVADEFKERAHQLMVQLNQARQRGDFAAIHTLLESLKQGLEPLMASDCIDDLERLRRKINEVRDQIDAMLRELAELEGQESWRLVTSHANKDEWFKSQEKVLSKILNSLEQQLEEAASEVFQFCGSMR</sequence>
<feature type="compositionally biased region" description="Basic and acidic residues" evidence="3">
    <location>
        <begin position="236"/>
        <end position="246"/>
    </location>
</feature>
<keyword evidence="4" id="KW-0346">Stress response</keyword>
<keyword evidence="2" id="KW-0175">Coiled coil</keyword>
<feature type="region of interest" description="Disordered" evidence="3">
    <location>
        <begin position="211"/>
        <end position="246"/>
    </location>
</feature>
<dbReference type="EMBL" id="AALD02000008">
    <property type="protein sequence ID" value="EEQ11493.1"/>
    <property type="molecule type" value="Genomic_DNA"/>
</dbReference>
<accession>A0ABP2EG71</accession>
<evidence type="ECO:0000256" key="2">
    <source>
        <dbReference type="SAM" id="Coils"/>
    </source>
</evidence>
<evidence type="ECO:0000313" key="4">
    <source>
        <dbReference type="EMBL" id="EEQ11493.1"/>
    </source>
</evidence>
<evidence type="ECO:0000256" key="3">
    <source>
        <dbReference type="SAM" id="MobiDB-lite"/>
    </source>
</evidence>
<name>A0ABP2EG71_YERMW</name>
<feature type="coiled-coil region" evidence="2">
    <location>
        <begin position="271"/>
        <end position="387"/>
    </location>
</feature>
<feature type="compositionally biased region" description="Basic and acidic residues" evidence="3">
    <location>
        <begin position="213"/>
        <end position="228"/>
    </location>
</feature>
<comment type="caution">
    <text evidence="4">The sequence shown here is derived from an EMBL/GenBank/DDBJ whole genome shotgun (WGS) entry which is preliminary data.</text>
</comment>
<dbReference type="InterPro" id="IPR036869">
    <property type="entry name" value="J_dom_sf"/>
</dbReference>
<evidence type="ECO:0000313" key="5">
    <source>
        <dbReference type="Proteomes" id="UP000003027"/>
    </source>
</evidence>
<protein>
    <submittedName>
        <fullName evidence="4">Heat shock protein DnaJ domain protein</fullName>
    </submittedName>
</protein>
<proteinExistence type="predicted"/>
<dbReference type="SUPFAM" id="SSF46565">
    <property type="entry name" value="Chaperone J-domain"/>
    <property type="match status" value="1"/>
</dbReference>
<keyword evidence="1" id="KW-0143">Chaperone</keyword>
<dbReference type="Proteomes" id="UP000003027">
    <property type="component" value="Unassembled WGS sequence"/>
</dbReference>